<keyword evidence="1" id="KW-0175">Coiled coil</keyword>
<keyword evidence="4" id="KW-1185">Reference proteome</keyword>
<dbReference type="PANTHER" id="PTHR38120">
    <property type="entry name" value="EXPRESSED PROTEIN"/>
    <property type="match status" value="1"/>
</dbReference>
<feature type="compositionally biased region" description="Polar residues" evidence="2">
    <location>
        <begin position="457"/>
        <end position="474"/>
    </location>
</feature>
<reference evidence="3" key="1">
    <citation type="submission" date="2021-06" db="EMBL/GenBank/DDBJ databases">
        <authorList>
            <person name="Kallberg Y."/>
            <person name="Tangrot J."/>
            <person name="Rosling A."/>
        </authorList>
    </citation>
    <scope>NUCLEOTIDE SEQUENCE</scope>
    <source>
        <strain evidence="3">CL551</strain>
    </source>
</reference>
<accession>A0A9N9EXP7</accession>
<feature type="compositionally biased region" description="Polar residues" evidence="2">
    <location>
        <begin position="419"/>
        <end position="438"/>
    </location>
</feature>
<feature type="region of interest" description="Disordered" evidence="2">
    <location>
        <begin position="419"/>
        <end position="551"/>
    </location>
</feature>
<dbReference type="AlphaFoldDB" id="A0A9N9EXP7"/>
<evidence type="ECO:0000313" key="4">
    <source>
        <dbReference type="Proteomes" id="UP000789342"/>
    </source>
</evidence>
<name>A0A9N9EXP7_9GLOM</name>
<gene>
    <name evidence="3" type="ORF">AMORRO_LOCUS3100</name>
</gene>
<dbReference type="Proteomes" id="UP000789342">
    <property type="component" value="Unassembled WGS sequence"/>
</dbReference>
<comment type="caution">
    <text evidence="3">The sequence shown here is derived from an EMBL/GenBank/DDBJ whole genome shotgun (WGS) entry which is preliminary data.</text>
</comment>
<evidence type="ECO:0000256" key="1">
    <source>
        <dbReference type="SAM" id="Coils"/>
    </source>
</evidence>
<evidence type="ECO:0000256" key="2">
    <source>
        <dbReference type="SAM" id="MobiDB-lite"/>
    </source>
</evidence>
<dbReference type="EMBL" id="CAJVPV010001451">
    <property type="protein sequence ID" value="CAG8497786.1"/>
    <property type="molecule type" value="Genomic_DNA"/>
</dbReference>
<evidence type="ECO:0000313" key="3">
    <source>
        <dbReference type="EMBL" id="CAG8497786.1"/>
    </source>
</evidence>
<feature type="coiled-coil region" evidence="1">
    <location>
        <begin position="10"/>
        <end position="146"/>
    </location>
</feature>
<sequence>MALTPLDREIITIRQEVENVRSQNASLREQLDRAHKENITLADDNNFLRKKNSSLQQEITSDRNEYIRIETEFFNQGQEVERLKKENIGFLKNKREAERKLREETQAFENDKILWQERESELNDRIKALQMTVNALDQQNEQAAQKKTGQFNSDDVICFLRFSLFPETPTYASRTCFILVLCIDEGVTSAPETNGSHYSAIREVKNAQRTIKELERRLNELTTEIDNAKQATTESMNLNKSHARRIHSLETELSQVKHMNQSLMEENEAYRLLLGEKTMKGEFVLNSIMQKNNEKSEKKLPDSPIKVTTRTNKGDGSLLDIDISSIVKRKSLSNDLAAELNRASTLRETLLGERVYKESDHTVIEISSVQYSELLEEIRSLKDANKSMTLYIQKILNRIMEAKGFEELLSTEWSARSICSSPTSPTTGQFPFSENANTKKMGRRKTVSGATPFTGHFRSNSQPASNFTPPSNKIISEEPETPGDKKDGEGDGDKTSLSVDPLKKPAQRRASVSTSRKRLSSLFSWGTREEKKEEDPNIKPLLLVQENQIAD</sequence>
<organism evidence="3 4">
    <name type="scientific">Acaulospora morrowiae</name>
    <dbReference type="NCBI Taxonomy" id="94023"/>
    <lineage>
        <taxon>Eukaryota</taxon>
        <taxon>Fungi</taxon>
        <taxon>Fungi incertae sedis</taxon>
        <taxon>Mucoromycota</taxon>
        <taxon>Glomeromycotina</taxon>
        <taxon>Glomeromycetes</taxon>
        <taxon>Diversisporales</taxon>
        <taxon>Acaulosporaceae</taxon>
        <taxon>Acaulospora</taxon>
    </lineage>
</organism>
<feature type="compositionally biased region" description="Basic and acidic residues" evidence="2">
    <location>
        <begin position="527"/>
        <end position="537"/>
    </location>
</feature>
<dbReference type="OrthoDB" id="2121319at2759"/>
<protein>
    <submittedName>
        <fullName evidence="3">15770_t:CDS:1</fullName>
    </submittedName>
</protein>
<proteinExistence type="predicted"/>
<feature type="compositionally biased region" description="Basic and acidic residues" evidence="2">
    <location>
        <begin position="482"/>
        <end position="494"/>
    </location>
</feature>
<dbReference type="PANTHER" id="PTHR38120:SF1">
    <property type="entry name" value="M PROTEIN, SEROTYPE 2.1"/>
    <property type="match status" value="1"/>
</dbReference>
<feature type="coiled-coil region" evidence="1">
    <location>
        <begin position="197"/>
        <end position="266"/>
    </location>
</feature>